<proteinExistence type="predicted"/>
<organism evidence="2 3">
    <name type="scientific">Streptomyces aureoversilis</name>
    <dbReference type="NCBI Taxonomy" id="67277"/>
    <lineage>
        <taxon>Bacteria</taxon>
        <taxon>Bacillati</taxon>
        <taxon>Actinomycetota</taxon>
        <taxon>Actinomycetes</taxon>
        <taxon>Kitasatosporales</taxon>
        <taxon>Streptomycetaceae</taxon>
        <taxon>Streptomyces</taxon>
    </lineage>
</organism>
<keyword evidence="1" id="KW-0472">Membrane</keyword>
<dbReference type="Proteomes" id="UP001596222">
    <property type="component" value="Unassembled WGS sequence"/>
</dbReference>
<evidence type="ECO:0000313" key="2">
    <source>
        <dbReference type="EMBL" id="MFC5149514.1"/>
    </source>
</evidence>
<gene>
    <name evidence="2" type="ORF">ACFPP6_33180</name>
</gene>
<reference evidence="3" key="1">
    <citation type="journal article" date="2019" name="Int. J. Syst. Evol. Microbiol.">
        <title>The Global Catalogue of Microorganisms (GCM) 10K type strain sequencing project: providing services to taxonomists for standard genome sequencing and annotation.</title>
        <authorList>
            <consortium name="The Broad Institute Genomics Platform"/>
            <consortium name="The Broad Institute Genome Sequencing Center for Infectious Disease"/>
            <person name="Wu L."/>
            <person name="Ma J."/>
        </authorList>
    </citation>
    <scope>NUCLEOTIDE SEQUENCE [LARGE SCALE GENOMIC DNA]</scope>
    <source>
        <strain evidence="3">CGMCC 4.1641</strain>
    </source>
</reference>
<keyword evidence="1" id="KW-1133">Transmembrane helix</keyword>
<comment type="caution">
    <text evidence="2">The sequence shown here is derived from an EMBL/GenBank/DDBJ whole genome shotgun (WGS) entry which is preliminary data.</text>
</comment>
<keyword evidence="1" id="KW-0812">Transmembrane</keyword>
<accession>A0ABW0AA13</accession>
<evidence type="ECO:0000256" key="1">
    <source>
        <dbReference type="SAM" id="Phobius"/>
    </source>
</evidence>
<sequence>MRTTAEAINEIEGYLLWEEEKRKAGERAREFTAGIPWLTDSQRADLEHRYTVEQLAASRTYLRRIAARSTELRAEYEAVYRVLKRRTTAWGMVCGAVWVVAVLVLTLR</sequence>
<dbReference type="EMBL" id="JBHSKJ010000028">
    <property type="protein sequence ID" value="MFC5149514.1"/>
    <property type="molecule type" value="Genomic_DNA"/>
</dbReference>
<evidence type="ECO:0008006" key="4">
    <source>
        <dbReference type="Google" id="ProtNLM"/>
    </source>
</evidence>
<dbReference type="RefSeq" id="WP_382050208.1">
    <property type="nucleotide sequence ID" value="NZ_JBHSKJ010000028.1"/>
</dbReference>
<evidence type="ECO:0000313" key="3">
    <source>
        <dbReference type="Proteomes" id="UP001596222"/>
    </source>
</evidence>
<protein>
    <recommendedName>
        <fullName evidence="4">Cytochrome C oxidase subunit I</fullName>
    </recommendedName>
</protein>
<name>A0ABW0AA13_9ACTN</name>
<keyword evidence="3" id="KW-1185">Reference proteome</keyword>
<feature type="transmembrane region" description="Helical" evidence="1">
    <location>
        <begin position="89"/>
        <end position="107"/>
    </location>
</feature>